<organism evidence="2 3">
    <name type="scientific">Cyclotella atomus</name>
    <dbReference type="NCBI Taxonomy" id="382360"/>
    <lineage>
        <taxon>Eukaryota</taxon>
        <taxon>Sar</taxon>
        <taxon>Stramenopiles</taxon>
        <taxon>Ochrophyta</taxon>
        <taxon>Bacillariophyta</taxon>
        <taxon>Coscinodiscophyceae</taxon>
        <taxon>Thalassiosirophycidae</taxon>
        <taxon>Stephanodiscales</taxon>
        <taxon>Stephanodiscaceae</taxon>
        <taxon>Cyclotella</taxon>
    </lineage>
</organism>
<name>A0ABD3N5R6_9STRA</name>
<accession>A0ABD3N5R6</accession>
<evidence type="ECO:0000313" key="2">
    <source>
        <dbReference type="EMBL" id="KAL3771182.1"/>
    </source>
</evidence>
<keyword evidence="3" id="KW-1185">Reference proteome</keyword>
<feature type="chain" id="PRO_5044834534" evidence="1">
    <location>
        <begin position="21"/>
        <end position="410"/>
    </location>
</feature>
<sequence length="410" mass="46260">MTNQIRQTLCLALVIWSTWHQHHSIAVAFQSYNGQIHAARTDSCIYVLCGPRYFTSRMKTHIRILSTSLSSQSKDDTESISPWSPGKWKITLQFKREEDSSENNDSFRENIALMNKLLGEDWGTNSAQLALFVEVLVTADVDVESVANDKQSIQSAWLGGKPTGTIECIPQTTLDKTYHSTYINNEGQQHVQISSGQWRIEPPMPLISSPTGKPLPGQASTLRFSLTIQSAIKRNSILLPVNQLLLLQCNSFREGQFEDGIRTLLPFQSAKDNAQRKLNEQLDHESGDRRLDGKDLISLLEGYKDVAGLVFERDERYRKWKDIQGVLPCIETSEIGYNVDAILDDDSRWGVWPGDTDLLTIERGFILAVVEKKDAKGGTLPWMESKSERNFDTVIVGSWSAVPIWDEDEL</sequence>
<feature type="signal peptide" evidence="1">
    <location>
        <begin position="1"/>
        <end position="20"/>
    </location>
</feature>
<keyword evidence="1" id="KW-0732">Signal</keyword>
<dbReference type="AlphaFoldDB" id="A0ABD3N5R6"/>
<protein>
    <submittedName>
        <fullName evidence="2">Uncharacterized protein</fullName>
    </submittedName>
</protein>
<evidence type="ECO:0000313" key="3">
    <source>
        <dbReference type="Proteomes" id="UP001530400"/>
    </source>
</evidence>
<gene>
    <name evidence="2" type="ORF">ACHAWO_012478</name>
</gene>
<comment type="caution">
    <text evidence="2">The sequence shown here is derived from an EMBL/GenBank/DDBJ whole genome shotgun (WGS) entry which is preliminary data.</text>
</comment>
<dbReference type="EMBL" id="JALLPJ020001292">
    <property type="protein sequence ID" value="KAL3771182.1"/>
    <property type="molecule type" value="Genomic_DNA"/>
</dbReference>
<proteinExistence type="predicted"/>
<dbReference type="Proteomes" id="UP001530400">
    <property type="component" value="Unassembled WGS sequence"/>
</dbReference>
<evidence type="ECO:0000256" key="1">
    <source>
        <dbReference type="SAM" id="SignalP"/>
    </source>
</evidence>
<reference evidence="2 3" key="1">
    <citation type="submission" date="2024-10" db="EMBL/GenBank/DDBJ databases">
        <title>Updated reference genomes for cyclostephanoid diatoms.</title>
        <authorList>
            <person name="Roberts W.R."/>
            <person name="Alverson A.J."/>
        </authorList>
    </citation>
    <scope>NUCLEOTIDE SEQUENCE [LARGE SCALE GENOMIC DNA]</scope>
    <source>
        <strain evidence="2 3">AJA010-31</strain>
    </source>
</reference>